<dbReference type="EMBL" id="JADCNM010000001">
    <property type="protein sequence ID" value="KAG0502243.1"/>
    <property type="molecule type" value="Genomic_DNA"/>
</dbReference>
<evidence type="ECO:0008006" key="8">
    <source>
        <dbReference type="Google" id="ProtNLM"/>
    </source>
</evidence>
<organism evidence="6 7">
    <name type="scientific">Vanilla planifolia</name>
    <name type="common">Vanilla</name>
    <dbReference type="NCBI Taxonomy" id="51239"/>
    <lineage>
        <taxon>Eukaryota</taxon>
        <taxon>Viridiplantae</taxon>
        <taxon>Streptophyta</taxon>
        <taxon>Embryophyta</taxon>
        <taxon>Tracheophyta</taxon>
        <taxon>Spermatophyta</taxon>
        <taxon>Magnoliopsida</taxon>
        <taxon>Liliopsida</taxon>
        <taxon>Asparagales</taxon>
        <taxon>Orchidaceae</taxon>
        <taxon>Vanilloideae</taxon>
        <taxon>Vanilleae</taxon>
        <taxon>Vanilla</taxon>
    </lineage>
</organism>
<comment type="caution">
    <text evidence="6">The sequence shown here is derived from an EMBL/GenBank/DDBJ whole genome shotgun (WGS) entry which is preliminary data.</text>
</comment>
<gene>
    <name evidence="6" type="ORF">HPP92_002315</name>
</gene>
<evidence type="ECO:0000256" key="2">
    <source>
        <dbReference type="ARBA" id="ARBA00010239"/>
    </source>
</evidence>
<evidence type="ECO:0000313" key="7">
    <source>
        <dbReference type="Proteomes" id="UP000639772"/>
    </source>
</evidence>
<evidence type="ECO:0000256" key="1">
    <source>
        <dbReference type="ARBA" id="ARBA00004123"/>
    </source>
</evidence>
<proteinExistence type="inferred from homology"/>
<dbReference type="PANTHER" id="PTHR10019">
    <property type="entry name" value="SNF5"/>
    <property type="match status" value="1"/>
</dbReference>
<sequence length="160" mass="18405">MKFHPPSSSKAPVRFRMPTAENLVPIRLDIDIEGQRLKDCFTWNPSDPDSEVIMFAKRTVKDLKLPAAFITQISQSIHSQLAEFRTYEGQEMHIKEKIVPLKLDLRVNNTVIRDQFLWDTSNLESDPEGFARTLCKDFAIEDPEVGPHIAVCIREQLLEL</sequence>
<name>A0A835S461_VANPL</name>
<dbReference type="GO" id="GO:0000228">
    <property type="term" value="C:nuclear chromosome"/>
    <property type="evidence" value="ECO:0007669"/>
    <property type="project" value="InterPro"/>
</dbReference>
<evidence type="ECO:0000256" key="5">
    <source>
        <dbReference type="ARBA" id="ARBA00023242"/>
    </source>
</evidence>
<accession>A0A835S461</accession>
<dbReference type="GO" id="GO:0006338">
    <property type="term" value="P:chromatin remodeling"/>
    <property type="evidence" value="ECO:0007669"/>
    <property type="project" value="InterPro"/>
</dbReference>
<dbReference type="AlphaFoldDB" id="A0A835S461"/>
<comment type="subcellular location">
    <subcellularLocation>
        <location evidence="1">Nucleus</location>
    </subcellularLocation>
</comment>
<dbReference type="InterPro" id="IPR006939">
    <property type="entry name" value="SNF5"/>
</dbReference>
<evidence type="ECO:0000256" key="4">
    <source>
        <dbReference type="ARBA" id="ARBA00023163"/>
    </source>
</evidence>
<keyword evidence="3" id="KW-0805">Transcription regulation</keyword>
<evidence type="ECO:0000313" key="6">
    <source>
        <dbReference type="EMBL" id="KAG0502243.1"/>
    </source>
</evidence>
<comment type="similarity">
    <text evidence="2">Belongs to the SNF5 family.</text>
</comment>
<reference evidence="6 7" key="1">
    <citation type="journal article" date="2020" name="Nat. Food">
        <title>A phased Vanilla planifolia genome enables genetic improvement of flavour and production.</title>
        <authorList>
            <person name="Hasing T."/>
            <person name="Tang H."/>
            <person name="Brym M."/>
            <person name="Khazi F."/>
            <person name="Huang T."/>
            <person name="Chambers A.H."/>
        </authorList>
    </citation>
    <scope>NUCLEOTIDE SEQUENCE [LARGE SCALE GENOMIC DNA]</scope>
    <source>
        <tissue evidence="6">Leaf</tissue>
    </source>
</reference>
<protein>
    <recommendedName>
        <fullName evidence="8">Bushy growth protein</fullName>
    </recommendedName>
</protein>
<evidence type="ECO:0000256" key="3">
    <source>
        <dbReference type="ARBA" id="ARBA00023015"/>
    </source>
</evidence>
<dbReference type="Pfam" id="PF04855">
    <property type="entry name" value="SNF5"/>
    <property type="match status" value="2"/>
</dbReference>
<keyword evidence="5" id="KW-0539">Nucleus</keyword>
<keyword evidence="4" id="KW-0804">Transcription</keyword>
<dbReference type="Proteomes" id="UP000639772">
    <property type="component" value="Chromosome 1"/>
</dbReference>
<dbReference type="OrthoDB" id="515064at2759"/>